<reference evidence="3" key="1">
    <citation type="journal article" date="2010" name="Science">
        <title>Plasticity of animal genome architecture unmasked by rapid evolution of a pelagic tunicate.</title>
        <authorList>
            <person name="Denoeud F."/>
            <person name="Henriet S."/>
            <person name="Mungpakdee S."/>
            <person name="Aury J.M."/>
            <person name="Da Silva C."/>
            <person name="Brinkmann H."/>
            <person name="Mikhaleva J."/>
            <person name="Olsen L.C."/>
            <person name="Jubin C."/>
            <person name="Canestro C."/>
            <person name="Bouquet J.M."/>
            <person name="Danks G."/>
            <person name="Poulain J."/>
            <person name="Campsteijn C."/>
            <person name="Adamski M."/>
            <person name="Cross I."/>
            <person name="Yadetie F."/>
            <person name="Muffato M."/>
            <person name="Louis A."/>
            <person name="Butcher S."/>
            <person name="Tsagkogeorga G."/>
            <person name="Konrad A."/>
            <person name="Singh S."/>
            <person name="Jensen M.F."/>
            <person name="Cong E.H."/>
            <person name="Eikeseth-Otteraa H."/>
            <person name="Noel B."/>
            <person name="Anthouard V."/>
            <person name="Porcel B.M."/>
            <person name="Kachouri-Lafond R."/>
            <person name="Nishino A."/>
            <person name="Ugolini M."/>
            <person name="Chourrout P."/>
            <person name="Nishida H."/>
            <person name="Aasland R."/>
            <person name="Huzurbazar S."/>
            <person name="Westhof E."/>
            <person name="Delsuc F."/>
            <person name="Lehrach H."/>
            <person name="Reinhardt R."/>
            <person name="Weissenbach J."/>
            <person name="Roy S.W."/>
            <person name="Artiguenave F."/>
            <person name="Postlethwait J.H."/>
            <person name="Manak J.R."/>
            <person name="Thompson E.M."/>
            <person name="Jaillon O."/>
            <person name="Du Pasquier L."/>
            <person name="Boudinot P."/>
            <person name="Liberles D.A."/>
            <person name="Volff J.N."/>
            <person name="Philippe H."/>
            <person name="Lenhard B."/>
            <person name="Roest Crollius H."/>
            <person name="Wincker P."/>
            <person name="Chourrout D."/>
        </authorList>
    </citation>
    <scope>NUCLEOTIDE SEQUENCE [LARGE SCALE GENOMIC DNA]</scope>
</reference>
<evidence type="ECO:0000256" key="2">
    <source>
        <dbReference type="ARBA" id="ARBA00022803"/>
    </source>
</evidence>
<organism evidence="3">
    <name type="scientific">Oikopleura dioica</name>
    <name type="common">Tunicate</name>
    <dbReference type="NCBI Taxonomy" id="34765"/>
    <lineage>
        <taxon>Eukaryota</taxon>
        <taxon>Metazoa</taxon>
        <taxon>Chordata</taxon>
        <taxon>Tunicata</taxon>
        <taxon>Appendicularia</taxon>
        <taxon>Copelata</taxon>
        <taxon>Oikopleuridae</taxon>
        <taxon>Oikopleura</taxon>
    </lineage>
</organism>
<dbReference type="InterPro" id="IPR011990">
    <property type="entry name" value="TPR-like_helical_dom_sf"/>
</dbReference>
<proteinExistence type="predicted"/>
<dbReference type="GO" id="GO:0051879">
    <property type="term" value="F:Hsp90 protein binding"/>
    <property type="evidence" value="ECO:0007669"/>
    <property type="project" value="TreeGrafter"/>
</dbReference>
<name>E4YLL7_OIKDI</name>
<sequence>FLAYKNKECQVALENYNEAAKLDPHDATFLANKAAVYVELAKYEDAAACCRIALKLAHEYGCTRSLFAKLYSRLGNCEKGQKKWKDAIKLYNTSLVIEHNPNVLKLRNLSVKVKIAYSVLLLPFNYDYNL</sequence>
<dbReference type="AlphaFoldDB" id="E4YLL7"/>
<keyword evidence="1" id="KW-0677">Repeat</keyword>
<dbReference type="PANTHER" id="PTHR22904">
    <property type="entry name" value="TPR REPEAT CONTAINING PROTEIN"/>
    <property type="match status" value="1"/>
</dbReference>
<keyword evidence="2" id="KW-0802">TPR repeat</keyword>
<dbReference type="Gene3D" id="1.25.40.10">
    <property type="entry name" value="Tetratricopeptide repeat domain"/>
    <property type="match status" value="1"/>
</dbReference>
<dbReference type="InterPro" id="IPR019734">
    <property type="entry name" value="TPR_rpt"/>
</dbReference>
<dbReference type="SUPFAM" id="SSF48452">
    <property type="entry name" value="TPR-like"/>
    <property type="match status" value="1"/>
</dbReference>
<accession>E4YLL7</accession>
<dbReference type="EMBL" id="FN654767">
    <property type="protein sequence ID" value="CBY36378.1"/>
    <property type="molecule type" value="Genomic_DNA"/>
</dbReference>
<gene>
    <name evidence="3" type="ORF">GSOID_T00028876001</name>
</gene>
<evidence type="ECO:0000256" key="1">
    <source>
        <dbReference type="ARBA" id="ARBA00022737"/>
    </source>
</evidence>
<dbReference type="PANTHER" id="PTHR22904:SF523">
    <property type="entry name" value="STRESS-INDUCED-PHOSPHOPROTEIN 1"/>
    <property type="match status" value="1"/>
</dbReference>
<protein>
    <submittedName>
        <fullName evidence="3">Uncharacterized protein</fullName>
    </submittedName>
</protein>
<dbReference type="SMART" id="SM00028">
    <property type="entry name" value="TPR"/>
    <property type="match status" value="2"/>
</dbReference>
<feature type="non-terminal residue" evidence="3">
    <location>
        <position position="1"/>
    </location>
</feature>
<evidence type="ECO:0000313" key="3">
    <source>
        <dbReference type="EMBL" id="CBY36378.1"/>
    </source>
</evidence>
<dbReference type="Proteomes" id="UP000011014">
    <property type="component" value="Unassembled WGS sequence"/>
</dbReference>